<dbReference type="EMBL" id="QRPV01000031">
    <property type="protein sequence ID" value="RHM40153.1"/>
    <property type="molecule type" value="Genomic_DNA"/>
</dbReference>
<dbReference type="Proteomes" id="UP000283589">
    <property type="component" value="Unassembled WGS sequence"/>
</dbReference>
<evidence type="ECO:0000313" key="4">
    <source>
        <dbReference type="Proteomes" id="UP000286038"/>
    </source>
</evidence>
<dbReference type="Pfam" id="PF16407">
    <property type="entry name" value="PKD_2"/>
    <property type="match status" value="1"/>
</dbReference>
<accession>A0A412X3K4</accession>
<dbReference type="RefSeq" id="WP_118259231.1">
    <property type="nucleotide sequence ID" value="NZ_CABJDM010000031.1"/>
</dbReference>
<dbReference type="PROSITE" id="PS51257">
    <property type="entry name" value="PROKAR_LIPOPROTEIN"/>
    <property type="match status" value="1"/>
</dbReference>
<comment type="caution">
    <text evidence="1">The sequence shown here is derived from an EMBL/GenBank/DDBJ whole genome shotgun (WGS) entry which is preliminary data.</text>
</comment>
<proteinExistence type="predicted"/>
<dbReference type="STRING" id="1121130.GCA_000519105_03541"/>
<protein>
    <submittedName>
        <fullName evidence="1">Uncharacterized protein</fullName>
    </submittedName>
</protein>
<reference evidence="3 4" key="1">
    <citation type="submission" date="2018-08" db="EMBL/GenBank/DDBJ databases">
        <title>A genome reference for cultivated species of the human gut microbiota.</title>
        <authorList>
            <person name="Zou Y."/>
            <person name="Xue W."/>
            <person name="Luo G."/>
        </authorList>
    </citation>
    <scope>NUCLEOTIDE SEQUENCE [LARGE SCALE GENOMIC DNA]</scope>
    <source>
        <strain evidence="1 3">AF14-49</strain>
        <strain evidence="2 4">AF34-33</strain>
    </source>
</reference>
<evidence type="ECO:0000313" key="2">
    <source>
        <dbReference type="EMBL" id="RHM40153.1"/>
    </source>
</evidence>
<sequence>MKIKNVILLSFILFLMSCYDDKGNYDYSEMAEIKIENLPETLEILGGIEHIVAQPKVISSLEGEIKDGNPNFEFSYKLELKGGSQLYNEAWVDLNPSKSLNLDTLISIPSGNYVVWFAVKDKRSSIEYSTTFDVKVTSSTYEGWLVLCNEGEEERVRMDMISVISADRIEPAYDLLSLLGLPDLKKATKIGFYPAPVATGDVIYLMSEEGTYKLNQNTFETSDMYNIYTTDFIVAPSDPDESIVEYMPLANMGPPTARAIFAVSNKGNVYALVTAAGAAFEMPINTSVRGKSPEYRVAPYVGISMVRYPGNSTAALFYDIDNKRFVGWSFKSPTSNDVNQILTPVPNPEVGGLFDFKTGMDLVYMEGTRYSNGLVYAILQNASGKRVIYGINMSGTGFVQESKYENLNAPDFDKATVFAFHSQFPYMFYGVGNKVYLHNLGTNMTYEMKNINLGANEEVTMLKFNLYHNNYWWPEPSEEFMARQFELMVGTYDNSVSGVNGGKLGFYKVDGVNNSITKRVEYSGFARIKDVRYRERR</sequence>
<dbReference type="EMBL" id="QRZA01000005">
    <property type="protein sequence ID" value="RGV35020.1"/>
    <property type="molecule type" value="Genomic_DNA"/>
</dbReference>
<organism evidence="1 3">
    <name type="scientific">Butyricimonas virosa</name>
    <dbReference type="NCBI Taxonomy" id="544645"/>
    <lineage>
        <taxon>Bacteria</taxon>
        <taxon>Pseudomonadati</taxon>
        <taxon>Bacteroidota</taxon>
        <taxon>Bacteroidia</taxon>
        <taxon>Bacteroidales</taxon>
        <taxon>Odoribacteraceae</taxon>
        <taxon>Butyricimonas</taxon>
    </lineage>
</organism>
<evidence type="ECO:0000313" key="1">
    <source>
        <dbReference type="EMBL" id="RGV35020.1"/>
    </source>
</evidence>
<dbReference type="Proteomes" id="UP000286038">
    <property type="component" value="Unassembled WGS sequence"/>
</dbReference>
<name>A0A412X3K4_9BACT</name>
<dbReference type="AlphaFoldDB" id="A0A412X3K4"/>
<gene>
    <name evidence="1" type="ORF">DWW18_05440</name>
    <name evidence="2" type="ORF">DWZ68_16070</name>
</gene>
<dbReference type="InterPro" id="IPR032183">
    <property type="entry name" value="PKD-like"/>
</dbReference>
<evidence type="ECO:0000313" key="3">
    <source>
        <dbReference type="Proteomes" id="UP000283589"/>
    </source>
</evidence>